<accession>R8B8Q5</accession>
<sequence length="103" mass="11051">MAAYTKMVQIMRKANPKMKIIVDLVIPLSFSNSGIQAINSAIPAWAKGLNSTDSPIVIADCTTGFPTSDLRDGVHPNIAGDRIIQSRITPLLLNYVNQSLAGV</sequence>
<dbReference type="SUPFAM" id="SSF52266">
    <property type="entry name" value="SGNH hydrolase"/>
    <property type="match status" value="1"/>
</dbReference>
<dbReference type="KEGG" id="tmn:UCRPA7_8789"/>
<dbReference type="EMBL" id="KB933378">
    <property type="protein sequence ID" value="EON95657.1"/>
    <property type="molecule type" value="Genomic_DNA"/>
</dbReference>
<dbReference type="HOGENOM" id="CLU_2265578_0_0_1"/>
<proteinExistence type="predicted"/>
<reference evidence="2" key="1">
    <citation type="journal article" date="2013" name="Genome Announc.">
        <title>Draft genome sequence of the ascomycete Phaeoacremonium aleophilum strain UCR-PA7, a causal agent of the esca disease complex in grapevines.</title>
        <authorList>
            <person name="Blanco-Ulate B."/>
            <person name="Rolshausen P."/>
            <person name="Cantu D."/>
        </authorList>
    </citation>
    <scope>NUCLEOTIDE SEQUENCE [LARGE SCALE GENOMIC DNA]</scope>
    <source>
        <strain evidence="2">UCR-PA7</strain>
    </source>
</reference>
<dbReference type="OrthoDB" id="2119228at2759"/>
<dbReference type="AlphaFoldDB" id="R8B8Q5"/>
<protein>
    <submittedName>
        <fullName evidence="1">Putative carbohydrate esterase family 3 protein</fullName>
    </submittedName>
</protein>
<organism evidence="1 2">
    <name type="scientific">Phaeoacremonium minimum (strain UCR-PA7)</name>
    <name type="common">Esca disease fungus</name>
    <name type="synonym">Togninia minima</name>
    <dbReference type="NCBI Taxonomy" id="1286976"/>
    <lineage>
        <taxon>Eukaryota</taxon>
        <taxon>Fungi</taxon>
        <taxon>Dikarya</taxon>
        <taxon>Ascomycota</taxon>
        <taxon>Pezizomycotina</taxon>
        <taxon>Sordariomycetes</taxon>
        <taxon>Sordariomycetidae</taxon>
        <taxon>Togniniales</taxon>
        <taxon>Togniniaceae</taxon>
        <taxon>Phaeoacremonium</taxon>
    </lineage>
</organism>
<dbReference type="InterPro" id="IPR036514">
    <property type="entry name" value="SGNH_hydro_sf"/>
</dbReference>
<dbReference type="Gene3D" id="3.40.50.1110">
    <property type="entry name" value="SGNH hydrolase"/>
    <property type="match status" value="1"/>
</dbReference>
<evidence type="ECO:0000313" key="2">
    <source>
        <dbReference type="Proteomes" id="UP000014074"/>
    </source>
</evidence>
<keyword evidence="2" id="KW-1185">Reference proteome</keyword>
<name>R8B8Q5_PHAM7</name>
<evidence type="ECO:0000313" key="1">
    <source>
        <dbReference type="EMBL" id="EON95657.1"/>
    </source>
</evidence>
<dbReference type="eggNOG" id="ENOG502SPIJ">
    <property type="taxonomic scope" value="Eukaryota"/>
</dbReference>
<dbReference type="GeneID" id="19329674"/>
<dbReference type="RefSeq" id="XP_007919490.1">
    <property type="nucleotide sequence ID" value="XM_007921299.1"/>
</dbReference>
<dbReference type="Proteomes" id="UP000014074">
    <property type="component" value="Unassembled WGS sequence"/>
</dbReference>
<gene>
    <name evidence="1" type="ORF">UCRPA7_8789</name>
</gene>